<dbReference type="SUPFAM" id="SSF47781">
    <property type="entry name" value="RuvA domain 2-like"/>
    <property type="match status" value="1"/>
</dbReference>
<feature type="domain" description="Holliday junction DNA helicase RuvA C-terminal" evidence="8">
    <location>
        <begin position="156"/>
        <end position="199"/>
    </location>
</feature>
<dbReference type="GO" id="GO:0006310">
    <property type="term" value="P:DNA recombination"/>
    <property type="evidence" value="ECO:0007669"/>
    <property type="project" value="UniProtKB-UniRule"/>
</dbReference>
<evidence type="ECO:0000256" key="2">
    <source>
        <dbReference type="ARBA" id="ARBA00022763"/>
    </source>
</evidence>
<evidence type="ECO:0000256" key="6">
    <source>
        <dbReference type="HAMAP-Rule" id="MF_00031"/>
    </source>
</evidence>
<feature type="domain" description="DNA helicase Holliday junction RuvA type" evidence="7">
    <location>
        <begin position="1"/>
        <end position="63"/>
    </location>
</feature>
<dbReference type="GO" id="GO:0006281">
    <property type="term" value="P:DNA repair"/>
    <property type="evidence" value="ECO:0007669"/>
    <property type="project" value="UniProtKB-UniRule"/>
</dbReference>
<dbReference type="HAMAP" id="MF_00031">
    <property type="entry name" value="DNA_HJ_migration_RuvA"/>
    <property type="match status" value="1"/>
</dbReference>
<organism evidence="9 10">
    <name type="scientific">Candidatus Colimorpha enterica</name>
    <dbReference type="NCBI Taxonomy" id="3083063"/>
    <lineage>
        <taxon>Bacteria</taxon>
        <taxon>Pseudomonadati</taxon>
        <taxon>Bacteroidota</taxon>
        <taxon>Bacteroidia</taxon>
        <taxon>Bacteroidales</taxon>
        <taxon>Candidatus Colimorpha</taxon>
    </lineage>
</organism>
<gene>
    <name evidence="6 9" type="primary">ruvA</name>
    <name evidence="9" type="ORF">MR241_01755</name>
</gene>
<dbReference type="InterPro" id="IPR036267">
    <property type="entry name" value="RuvA_C_sf"/>
</dbReference>
<dbReference type="InterPro" id="IPR012340">
    <property type="entry name" value="NA-bd_OB-fold"/>
</dbReference>
<dbReference type="AlphaFoldDB" id="A0AAE3FGG2"/>
<dbReference type="NCBIfam" id="TIGR00084">
    <property type="entry name" value="ruvA"/>
    <property type="match status" value="1"/>
</dbReference>
<evidence type="ECO:0000256" key="1">
    <source>
        <dbReference type="ARBA" id="ARBA00022490"/>
    </source>
</evidence>
<dbReference type="InterPro" id="IPR010994">
    <property type="entry name" value="RuvA_2-like"/>
</dbReference>
<dbReference type="Proteomes" id="UP001139365">
    <property type="component" value="Unassembled WGS sequence"/>
</dbReference>
<evidence type="ECO:0000259" key="7">
    <source>
        <dbReference type="Pfam" id="PF01330"/>
    </source>
</evidence>
<dbReference type="InterPro" id="IPR011114">
    <property type="entry name" value="RuvA_C"/>
</dbReference>
<dbReference type="InterPro" id="IPR000085">
    <property type="entry name" value="RuvA"/>
</dbReference>
<dbReference type="CDD" id="cd14332">
    <property type="entry name" value="UBA_RuvA_C"/>
    <property type="match status" value="1"/>
</dbReference>
<dbReference type="InterPro" id="IPR013849">
    <property type="entry name" value="DNA_helicase_Holl-junc_RuvA_I"/>
</dbReference>
<reference evidence="9 10" key="1">
    <citation type="submission" date="2022-03" db="EMBL/GenBank/DDBJ databases">
        <title>Metagenome-assembled genomes from swine fecal metagenomes.</title>
        <authorList>
            <person name="Holman D.B."/>
            <person name="Kommadath A."/>
        </authorList>
    </citation>
    <scope>NUCLEOTIDE SEQUENCE [LARGE SCALE GENOMIC DNA]</scope>
    <source>
        <strain evidence="9">SUG147</strain>
    </source>
</reference>
<keyword evidence="1 6" id="KW-0963">Cytoplasm</keyword>
<accession>A0AAE3FGG2</accession>
<comment type="function">
    <text evidence="6">The RuvA-RuvB-RuvC complex processes Holliday junction (HJ) DNA during genetic recombination and DNA repair, while the RuvA-RuvB complex plays an important role in the rescue of blocked DNA replication forks via replication fork reversal (RFR). RuvA specifically binds to HJ cruciform DNA, conferring on it an open structure. The RuvB hexamer acts as an ATP-dependent pump, pulling dsDNA into and through the RuvAB complex. HJ branch migration allows RuvC to scan DNA until it finds its consensus sequence, where it cleaves and resolves the cruciform DNA.</text>
</comment>
<dbReference type="GO" id="GO:0005524">
    <property type="term" value="F:ATP binding"/>
    <property type="evidence" value="ECO:0007669"/>
    <property type="project" value="InterPro"/>
</dbReference>
<dbReference type="SUPFAM" id="SSF46929">
    <property type="entry name" value="DNA helicase RuvA subunit, C-terminal domain"/>
    <property type="match status" value="1"/>
</dbReference>
<dbReference type="Pfam" id="PF01330">
    <property type="entry name" value="RuvA_N"/>
    <property type="match status" value="1"/>
</dbReference>
<evidence type="ECO:0000259" key="8">
    <source>
        <dbReference type="Pfam" id="PF07499"/>
    </source>
</evidence>
<dbReference type="Gene3D" id="1.10.150.20">
    <property type="entry name" value="5' to 3' exonuclease, C-terminal subdomain"/>
    <property type="match status" value="1"/>
</dbReference>
<name>A0AAE3FGG2_9BACT</name>
<dbReference type="GO" id="GO:0048476">
    <property type="term" value="C:Holliday junction resolvase complex"/>
    <property type="evidence" value="ECO:0007669"/>
    <property type="project" value="UniProtKB-UniRule"/>
</dbReference>
<dbReference type="GO" id="GO:0000400">
    <property type="term" value="F:four-way junction DNA binding"/>
    <property type="evidence" value="ECO:0007669"/>
    <property type="project" value="UniProtKB-UniRule"/>
</dbReference>
<keyword evidence="5 6" id="KW-0234">DNA repair</keyword>
<evidence type="ECO:0000256" key="5">
    <source>
        <dbReference type="ARBA" id="ARBA00023204"/>
    </source>
</evidence>
<dbReference type="Pfam" id="PF07499">
    <property type="entry name" value="RuvA_C"/>
    <property type="match status" value="1"/>
</dbReference>
<dbReference type="Pfam" id="PF14520">
    <property type="entry name" value="HHH_5"/>
    <property type="match status" value="1"/>
</dbReference>
<comment type="subcellular location">
    <subcellularLocation>
        <location evidence="6">Cytoplasm</location>
    </subcellularLocation>
</comment>
<evidence type="ECO:0000313" key="9">
    <source>
        <dbReference type="EMBL" id="MCI5755000.1"/>
    </source>
</evidence>
<comment type="caution">
    <text evidence="6">Lacks conserved residue(s) required for the propagation of feature annotation.</text>
</comment>
<dbReference type="GO" id="GO:0009379">
    <property type="term" value="C:Holliday junction helicase complex"/>
    <property type="evidence" value="ECO:0007669"/>
    <property type="project" value="InterPro"/>
</dbReference>
<evidence type="ECO:0000256" key="4">
    <source>
        <dbReference type="ARBA" id="ARBA00023172"/>
    </source>
</evidence>
<protein>
    <recommendedName>
        <fullName evidence="6">Holliday junction branch migration complex subunit RuvA</fullName>
    </recommendedName>
</protein>
<dbReference type="Gene3D" id="1.10.8.10">
    <property type="entry name" value="DNA helicase RuvA subunit, C-terminal domain"/>
    <property type="match status" value="1"/>
</dbReference>
<comment type="caution">
    <text evidence="9">The sequence shown here is derived from an EMBL/GenBank/DDBJ whole genome shotgun (WGS) entry which is preliminary data.</text>
</comment>
<keyword evidence="2 6" id="KW-0227">DNA damage</keyword>
<evidence type="ECO:0000256" key="3">
    <source>
        <dbReference type="ARBA" id="ARBA00023125"/>
    </source>
</evidence>
<comment type="similarity">
    <text evidence="6">Belongs to the RuvA family.</text>
</comment>
<dbReference type="SUPFAM" id="SSF50249">
    <property type="entry name" value="Nucleic acid-binding proteins"/>
    <property type="match status" value="1"/>
</dbReference>
<evidence type="ECO:0000313" key="10">
    <source>
        <dbReference type="Proteomes" id="UP001139365"/>
    </source>
</evidence>
<dbReference type="GO" id="GO:0005737">
    <property type="term" value="C:cytoplasm"/>
    <property type="evidence" value="ECO:0007669"/>
    <property type="project" value="UniProtKB-SubCell"/>
</dbReference>
<keyword evidence="3 6" id="KW-0238">DNA-binding</keyword>
<comment type="subunit">
    <text evidence="6">Homotetramer. Forms an RuvA(8)-RuvB(12)-Holliday junction (HJ) complex. HJ DNA is sandwiched between 2 RuvA tetramers; dsDNA enters through RuvA and exits via RuvB. An RuvB hexamer assembles on each DNA strand where it exits the tetramer. Each RuvB hexamer is contacted by two RuvA subunits (via domain III) on 2 adjacent RuvB subunits; this complex drives branch migration. In the full resolvosome a probable DNA-RuvA(4)-RuvB(12)-RuvC(2) complex forms which resolves the HJ.</text>
</comment>
<feature type="region of interest" description="Domain II" evidence="6">
    <location>
        <begin position="66"/>
        <end position="143"/>
    </location>
</feature>
<dbReference type="Gene3D" id="2.40.50.140">
    <property type="entry name" value="Nucleic acid-binding proteins"/>
    <property type="match status" value="1"/>
</dbReference>
<keyword evidence="4 6" id="KW-0233">DNA recombination</keyword>
<dbReference type="EMBL" id="JALEMU010000031">
    <property type="protein sequence ID" value="MCI5755000.1"/>
    <property type="molecule type" value="Genomic_DNA"/>
</dbReference>
<feature type="region of interest" description="Domain III" evidence="6">
    <location>
        <begin position="152"/>
        <end position="200"/>
    </location>
</feature>
<comment type="domain">
    <text evidence="6">Has three domains with a flexible linker between the domains II and III and assumes an 'L' shape. Domain III is highly mobile and contacts RuvB.</text>
</comment>
<dbReference type="GO" id="GO:0009378">
    <property type="term" value="F:four-way junction helicase activity"/>
    <property type="evidence" value="ECO:0007669"/>
    <property type="project" value="InterPro"/>
</dbReference>
<sequence>MYYYISGELVLAEPNTAVVDAGGVGYKMTVSGNTLGKLAGKNGTKVKLFTHLSVREDAMELYGFASLEELSVFRMLVSVSGVGTKSAVSILSLMSPERFAAAVMTGDSKAISKAQGIGAKTAARIVLELKDKVGKEFAAEASAVQTEDIPETGGSNLTEATNALMVLGYTRAEAVYGLKGASPDADIETLIRCALAKLMK</sequence>
<proteinExistence type="inferred from homology"/>